<feature type="compositionally biased region" description="Basic and acidic residues" evidence="1">
    <location>
        <begin position="1"/>
        <end position="10"/>
    </location>
</feature>
<proteinExistence type="predicted"/>
<comment type="caution">
    <text evidence="2">The sequence shown here is derived from an EMBL/GenBank/DDBJ whole genome shotgun (WGS) entry which is preliminary data.</text>
</comment>
<feature type="region of interest" description="Disordered" evidence="1">
    <location>
        <begin position="1"/>
        <end position="46"/>
    </location>
</feature>
<evidence type="ECO:0000313" key="3">
    <source>
        <dbReference type="Proteomes" id="UP000681722"/>
    </source>
</evidence>
<evidence type="ECO:0000313" key="2">
    <source>
        <dbReference type="EMBL" id="CAF4541472.1"/>
    </source>
</evidence>
<protein>
    <submittedName>
        <fullName evidence="2">Uncharacterized protein</fullName>
    </submittedName>
</protein>
<evidence type="ECO:0000256" key="1">
    <source>
        <dbReference type="SAM" id="MobiDB-lite"/>
    </source>
</evidence>
<feature type="non-terminal residue" evidence="2">
    <location>
        <position position="1"/>
    </location>
</feature>
<name>A0A8S2Y9Q1_9BILA</name>
<gene>
    <name evidence="2" type="ORF">SRO942_LOCUS46610</name>
</gene>
<dbReference type="Proteomes" id="UP000681722">
    <property type="component" value="Unassembled WGS sequence"/>
</dbReference>
<dbReference type="AlphaFoldDB" id="A0A8S2Y9Q1"/>
<sequence>MKGKTARDDVIEGELASSQERNENGDYGQTVEREDDDVHLGSPRLLTPPLANMSTITIGVESPDTVAPVSKRKKVDNVLQAGDYEELWDLTERIFVKTPTPSEIDALLGQSPLRLPPASKEMNLTPRQVELANKQGISILDSRGESPSWRTGNKKVQAEAENLAKKLQNKVSISQNIYNQKSTIQSTDMANNAAILASVIRAATPEPQVPPQRNHENDGRRQEEAVTQLEKDAYEANRRYQAYMSSTITTSSQGFQTSSEIVGNPSFDGQATGWANETLPPIQPTTVYYPCEDVRLKEDRTPQQAQFKSRFAHVYSAEYT</sequence>
<dbReference type="EMBL" id="CAJOBC010113688">
    <property type="protein sequence ID" value="CAF4541472.1"/>
    <property type="molecule type" value="Genomic_DNA"/>
</dbReference>
<accession>A0A8S2Y9Q1</accession>
<organism evidence="2 3">
    <name type="scientific">Didymodactylos carnosus</name>
    <dbReference type="NCBI Taxonomy" id="1234261"/>
    <lineage>
        <taxon>Eukaryota</taxon>
        <taxon>Metazoa</taxon>
        <taxon>Spiralia</taxon>
        <taxon>Gnathifera</taxon>
        <taxon>Rotifera</taxon>
        <taxon>Eurotatoria</taxon>
        <taxon>Bdelloidea</taxon>
        <taxon>Philodinida</taxon>
        <taxon>Philodinidae</taxon>
        <taxon>Didymodactylos</taxon>
    </lineage>
</organism>
<reference evidence="2" key="1">
    <citation type="submission" date="2021-02" db="EMBL/GenBank/DDBJ databases">
        <authorList>
            <person name="Nowell W R."/>
        </authorList>
    </citation>
    <scope>NUCLEOTIDE SEQUENCE</scope>
</reference>